<dbReference type="PANTHER" id="PTHR33778">
    <property type="entry name" value="PROTEIN MGTC"/>
    <property type="match status" value="1"/>
</dbReference>
<proteinExistence type="inferred from homology"/>
<evidence type="ECO:0000256" key="2">
    <source>
        <dbReference type="ARBA" id="ARBA00009298"/>
    </source>
</evidence>
<sequence length="221" mass="24604">MDWDVIIKNWENEDLIKIILSLFAGLLLGIEREVKDKSAGFKTITIICLGSTLFTILSFKIGAGDSEDATRIASYVVSGIGFLGAGVIFKDGVNVNGLTTAGIIWISAAIGMSFGFGEYLIGIVFLICSFLIIFFGNLISKNFISKTSFKIISIKFNRDNYDFKNHIINDLSEFCLTVNSRSITVNENDITCIIEITYKVNNLELIENYLVTNDKIIEMDF</sequence>
<keyword evidence="3" id="KW-1003">Cell membrane</keyword>
<reference evidence="10" key="2">
    <citation type="submission" date="2021-04" db="EMBL/GenBank/DDBJ databases">
        <title>Taxonomy of Flavobacteriaceae bacterium ZY171143.</title>
        <authorList>
            <person name="Li F."/>
        </authorList>
    </citation>
    <scope>NUCLEOTIDE SEQUENCE [LARGE SCALE GENOMIC DNA]</scope>
    <source>
        <strain evidence="10">ZY171143</strain>
    </source>
</reference>
<dbReference type="InterPro" id="IPR049177">
    <property type="entry name" value="MgtC_SapB_SrpB_YhiD_N"/>
</dbReference>
<evidence type="ECO:0000313" key="10">
    <source>
        <dbReference type="Proteomes" id="UP000672011"/>
    </source>
</evidence>
<evidence type="ECO:0000256" key="6">
    <source>
        <dbReference type="ARBA" id="ARBA00023136"/>
    </source>
</evidence>
<feature type="domain" description="MgtC/SapB/SrpB/YhiD N-terminal" evidence="8">
    <location>
        <begin position="19"/>
        <end position="138"/>
    </location>
</feature>
<evidence type="ECO:0000313" key="9">
    <source>
        <dbReference type="EMBL" id="QTV05548.1"/>
    </source>
</evidence>
<protein>
    <submittedName>
        <fullName evidence="9">MgtC/SapB family protein</fullName>
    </submittedName>
</protein>
<evidence type="ECO:0000259" key="8">
    <source>
        <dbReference type="Pfam" id="PF02308"/>
    </source>
</evidence>
<evidence type="ECO:0000256" key="4">
    <source>
        <dbReference type="ARBA" id="ARBA00022692"/>
    </source>
</evidence>
<evidence type="ECO:0000256" key="3">
    <source>
        <dbReference type="ARBA" id="ARBA00022475"/>
    </source>
</evidence>
<dbReference type="EMBL" id="CP072842">
    <property type="protein sequence ID" value="QTV05548.1"/>
    <property type="molecule type" value="Genomic_DNA"/>
</dbReference>
<keyword evidence="4 7" id="KW-0812">Transmembrane</keyword>
<feature type="transmembrane region" description="Helical" evidence="7">
    <location>
        <begin position="95"/>
        <end position="114"/>
    </location>
</feature>
<organism evidence="9 10">
    <name type="scientific">Faecalibacter bovis</name>
    <dbReference type="NCBI Taxonomy" id="2898187"/>
    <lineage>
        <taxon>Bacteria</taxon>
        <taxon>Pseudomonadati</taxon>
        <taxon>Bacteroidota</taxon>
        <taxon>Flavobacteriia</taxon>
        <taxon>Flavobacteriales</taxon>
        <taxon>Weeksellaceae</taxon>
        <taxon>Faecalibacter</taxon>
    </lineage>
</organism>
<dbReference type="Pfam" id="PF02308">
    <property type="entry name" value="MgtC"/>
    <property type="match status" value="1"/>
</dbReference>
<evidence type="ECO:0000256" key="1">
    <source>
        <dbReference type="ARBA" id="ARBA00004651"/>
    </source>
</evidence>
<keyword evidence="5 7" id="KW-1133">Transmembrane helix</keyword>
<keyword evidence="10" id="KW-1185">Reference proteome</keyword>
<reference evidence="9 10" key="1">
    <citation type="journal article" date="2021" name="Int. J. Syst. Evol. Microbiol.">
        <title>Faecalibacter bovis sp. nov., isolated from cow faeces.</title>
        <authorList>
            <person name="Li F."/>
            <person name="Zhao W."/>
            <person name="Hong Q."/>
            <person name="Shao Q."/>
            <person name="Song J."/>
            <person name="Yang S."/>
        </authorList>
    </citation>
    <scope>NUCLEOTIDE SEQUENCE [LARGE SCALE GENOMIC DNA]</scope>
    <source>
        <strain evidence="9 10">ZY171143</strain>
    </source>
</reference>
<feature type="transmembrane region" description="Helical" evidence="7">
    <location>
        <begin position="120"/>
        <end position="140"/>
    </location>
</feature>
<dbReference type="PANTHER" id="PTHR33778:SF1">
    <property type="entry name" value="MAGNESIUM TRANSPORTER YHID-RELATED"/>
    <property type="match status" value="1"/>
</dbReference>
<gene>
    <name evidence="9" type="ORF">J9309_12375</name>
</gene>
<keyword evidence="6 7" id="KW-0472">Membrane</keyword>
<accession>A0ABX7XCC4</accession>
<dbReference type="Proteomes" id="UP000672011">
    <property type="component" value="Chromosome"/>
</dbReference>
<evidence type="ECO:0000256" key="5">
    <source>
        <dbReference type="ARBA" id="ARBA00022989"/>
    </source>
</evidence>
<dbReference type="RefSeq" id="WP_230476192.1">
    <property type="nucleotide sequence ID" value="NZ_CP072842.1"/>
</dbReference>
<comment type="similarity">
    <text evidence="2">Belongs to the MgtC/SapB family.</text>
</comment>
<evidence type="ECO:0000256" key="7">
    <source>
        <dbReference type="SAM" id="Phobius"/>
    </source>
</evidence>
<dbReference type="InterPro" id="IPR003416">
    <property type="entry name" value="MgtC/SapB/SrpB/YhiD_fam"/>
</dbReference>
<dbReference type="PRINTS" id="PR01837">
    <property type="entry name" value="MGTCSAPBPROT"/>
</dbReference>
<feature type="transmembrane region" description="Helical" evidence="7">
    <location>
        <begin position="43"/>
        <end position="63"/>
    </location>
</feature>
<name>A0ABX7XCC4_9FLAO</name>
<feature type="transmembrane region" description="Helical" evidence="7">
    <location>
        <begin position="69"/>
        <end position="88"/>
    </location>
</feature>
<comment type="subcellular location">
    <subcellularLocation>
        <location evidence="1">Cell membrane</location>
        <topology evidence="1">Multi-pass membrane protein</topology>
    </subcellularLocation>
</comment>